<evidence type="ECO:0000313" key="2">
    <source>
        <dbReference type="Proteomes" id="UP001732700"/>
    </source>
</evidence>
<organism evidence="1 2">
    <name type="scientific">Avena sativa</name>
    <name type="common">Oat</name>
    <dbReference type="NCBI Taxonomy" id="4498"/>
    <lineage>
        <taxon>Eukaryota</taxon>
        <taxon>Viridiplantae</taxon>
        <taxon>Streptophyta</taxon>
        <taxon>Embryophyta</taxon>
        <taxon>Tracheophyta</taxon>
        <taxon>Spermatophyta</taxon>
        <taxon>Magnoliopsida</taxon>
        <taxon>Liliopsida</taxon>
        <taxon>Poales</taxon>
        <taxon>Poaceae</taxon>
        <taxon>BOP clade</taxon>
        <taxon>Pooideae</taxon>
        <taxon>Poodae</taxon>
        <taxon>Poeae</taxon>
        <taxon>Poeae Chloroplast Group 1 (Aveneae type)</taxon>
        <taxon>Aveninae</taxon>
        <taxon>Avena</taxon>
    </lineage>
</organism>
<keyword evidence="2" id="KW-1185">Reference proteome</keyword>
<evidence type="ECO:0000313" key="1">
    <source>
        <dbReference type="EnsemblPlants" id="AVESA.00010b.r2.6CG1086600.1.CDS.1"/>
    </source>
</evidence>
<reference evidence="1" key="1">
    <citation type="submission" date="2021-05" db="EMBL/GenBank/DDBJ databases">
        <authorList>
            <person name="Scholz U."/>
            <person name="Mascher M."/>
            <person name="Fiebig A."/>
        </authorList>
    </citation>
    <scope>NUCLEOTIDE SEQUENCE [LARGE SCALE GENOMIC DNA]</scope>
</reference>
<accession>A0ACD5Z3Q2</accession>
<proteinExistence type="predicted"/>
<dbReference type="Proteomes" id="UP001732700">
    <property type="component" value="Chromosome 6C"/>
</dbReference>
<reference evidence="1" key="2">
    <citation type="submission" date="2025-09" db="UniProtKB">
        <authorList>
            <consortium name="EnsemblPlants"/>
        </authorList>
    </citation>
    <scope>IDENTIFICATION</scope>
</reference>
<sequence>MSLSPTLEESYAKLNLGQRWRRPKGFRLFPRKCRLSVRRLRAKLLAFLGLVGRHARQLGRRLSTSSTTGSSPPGPRSGSSRALAGQRRYCSKGGEADKAPRRATSFMRTNSFYAQAIADCLEFIKRNSVPVNDYGRQPHRCRGRHREIDLV</sequence>
<dbReference type="EnsemblPlants" id="AVESA.00010b.r2.6CG1086600.1">
    <property type="protein sequence ID" value="AVESA.00010b.r2.6CG1086600.1.CDS.1"/>
    <property type="gene ID" value="AVESA.00010b.r2.6CG1086600"/>
</dbReference>
<name>A0ACD5Z3Q2_AVESA</name>
<protein>
    <submittedName>
        <fullName evidence="1">Uncharacterized protein</fullName>
    </submittedName>
</protein>